<evidence type="ECO:0000313" key="4">
    <source>
        <dbReference type="Proteomes" id="UP001189143"/>
    </source>
</evidence>
<evidence type="ECO:0000313" key="3">
    <source>
        <dbReference type="EMBL" id="CAI3539602.1"/>
    </source>
</evidence>
<feature type="region of interest" description="Disordered" evidence="1">
    <location>
        <begin position="1"/>
        <end position="27"/>
    </location>
</feature>
<feature type="domain" description="YqzN/YkzM" evidence="2">
    <location>
        <begin position="31"/>
        <end position="81"/>
    </location>
</feature>
<dbReference type="AlphaFoldDB" id="A0AAD2DCX0"/>
<protein>
    <recommendedName>
        <fullName evidence="2">YqzN/YkzM domain-containing protein</fullName>
    </recommendedName>
</protein>
<proteinExistence type="predicted"/>
<dbReference type="RefSeq" id="WP_317049803.1">
    <property type="nucleotide sequence ID" value="NZ_CAMRXC010000251.1"/>
</dbReference>
<name>A0AAD2DCX0_9CLOT</name>
<evidence type="ECO:0000256" key="1">
    <source>
        <dbReference type="SAM" id="MobiDB-lite"/>
    </source>
</evidence>
<feature type="compositionally biased region" description="Basic and acidic residues" evidence="1">
    <location>
        <begin position="1"/>
        <end position="11"/>
    </location>
</feature>
<sequence>MASDEKVKDTKTTAAETTKTTTSTTQTKTSEAKFKKEIFLNNSKALGYEKYVVVGAFSNVPKDELTKSEFKQIMDDFLRKKVK</sequence>
<dbReference type="InterPro" id="IPR058869">
    <property type="entry name" value="YqzN_YkzM"/>
</dbReference>
<evidence type="ECO:0000259" key="2">
    <source>
        <dbReference type="Pfam" id="PF26160"/>
    </source>
</evidence>
<feature type="compositionally biased region" description="Low complexity" evidence="1">
    <location>
        <begin position="12"/>
        <end position="27"/>
    </location>
</feature>
<dbReference type="EMBL" id="CAMTCP010000011">
    <property type="protein sequence ID" value="CAI3539602.1"/>
    <property type="molecule type" value="Genomic_DNA"/>
</dbReference>
<gene>
    <name evidence="3" type="ORF">CNEO2_100107</name>
</gene>
<organism evidence="3 4">
    <name type="scientific">Clostridium neonatale</name>
    <dbReference type="NCBI Taxonomy" id="137838"/>
    <lineage>
        <taxon>Bacteria</taxon>
        <taxon>Bacillati</taxon>
        <taxon>Bacillota</taxon>
        <taxon>Clostridia</taxon>
        <taxon>Eubacteriales</taxon>
        <taxon>Clostridiaceae</taxon>
        <taxon>Clostridium</taxon>
    </lineage>
</organism>
<dbReference type="Proteomes" id="UP001189143">
    <property type="component" value="Unassembled WGS sequence"/>
</dbReference>
<accession>A0AAD2DCX0</accession>
<dbReference type="Pfam" id="PF26160">
    <property type="entry name" value="YqzN_YkzM"/>
    <property type="match status" value="1"/>
</dbReference>
<comment type="caution">
    <text evidence="3">The sequence shown here is derived from an EMBL/GenBank/DDBJ whole genome shotgun (WGS) entry which is preliminary data.</text>
</comment>
<reference evidence="3" key="1">
    <citation type="submission" date="2022-10" db="EMBL/GenBank/DDBJ databases">
        <authorList>
            <person name="Aires J."/>
            <person name="Mesa V."/>
        </authorList>
    </citation>
    <scope>NUCLEOTIDE SEQUENCE</scope>
    <source>
        <strain evidence="3">Clostridium neonatale JD116</strain>
    </source>
</reference>